<dbReference type="InterPro" id="IPR040911">
    <property type="entry name" value="Exostosin_GT47"/>
</dbReference>
<feature type="domain" description="EGF-like" evidence="6">
    <location>
        <begin position="206"/>
        <end position="244"/>
    </location>
</feature>
<keyword evidence="5" id="KW-0812">Transmembrane</keyword>
<dbReference type="Pfam" id="PF03016">
    <property type="entry name" value="Exostosin_GT47"/>
    <property type="match status" value="1"/>
</dbReference>
<feature type="disulfide bond" evidence="4">
    <location>
        <begin position="210"/>
        <end position="220"/>
    </location>
</feature>
<comment type="caution">
    <text evidence="7">The sequence shown here is derived from an EMBL/GenBank/DDBJ whole genome shotgun (WGS) entry which is preliminary data.</text>
</comment>
<evidence type="ECO:0000313" key="8">
    <source>
        <dbReference type="Proteomes" id="UP001165090"/>
    </source>
</evidence>
<keyword evidence="5" id="KW-0472">Membrane</keyword>
<accession>A0ABQ5SEM3</accession>
<dbReference type="Proteomes" id="UP001165090">
    <property type="component" value="Unassembled WGS sequence"/>
</dbReference>
<keyword evidence="4" id="KW-0245">EGF-like domain</keyword>
<keyword evidence="8" id="KW-1185">Reference proteome</keyword>
<feature type="disulfide bond" evidence="4">
    <location>
        <begin position="80"/>
        <end position="89"/>
    </location>
</feature>
<evidence type="ECO:0000256" key="2">
    <source>
        <dbReference type="ARBA" id="ARBA00010271"/>
    </source>
</evidence>
<dbReference type="EMBL" id="BSDZ01000079">
    <property type="protein sequence ID" value="GLI67933.1"/>
    <property type="molecule type" value="Genomic_DNA"/>
</dbReference>
<dbReference type="SMART" id="SM00181">
    <property type="entry name" value="EGF"/>
    <property type="match status" value="3"/>
</dbReference>
<evidence type="ECO:0000313" key="7">
    <source>
        <dbReference type="EMBL" id="GLI67933.1"/>
    </source>
</evidence>
<evidence type="ECO:0000256" key="4">
    <source>
        <dbReference type="PROSITE-ProRule" id="PRU00076"/>
    </source>
</evidence>
<evidence type="ECO:0000259" key="6">
    <source>
        <dbReference type="PROSITE" id="PS50026"/>
    </source>
</evidence>
<dbReference type="PROSITE" id="PS00022">
    <property type="entry name" value="EGF_1"/>
    <property type="match status" value="2"/>
</dbReference>
<dbReference type="InterPro" id="IPR000742">
    <property type="entry name" value="EGF"/>
</dbReference>
<gene>
    <name evidence="7" type="ORF">VaNZ11_012261</name>
</gene>
<protein>
    <recommendedName>
        <fullName evidence="6">EGF-like domain-containing protein</fullName>
    </recommendedName>
</protein>
<feature type="disulfide bond" evidence="4">
    <location>
        <begin position="61"/>
        <end position="71"/>
    </location>
</feature>
<name>A0ABQ5SEM3_9CHLO</name>
<proteinExistence type="inferred from homology"/>
<comment type="subcellular location">
    <subcellularLocation>
        <location evidence="1">Golgi apparatus membrane</location>
        <topology evidence="1">Single-pass type II membrane protein</topology>
    </subcellularLocation>
</comment>
<feature type="disulfide bond" evidence="4">
    <location>
        <begin position="234"/>
        <end position="243"/>
    </location>
</feature>
<feature type="transmembrane region" description="Helical" evidence="5">
    <location>
        <begin position="28"/>
        <end position="46"/>
    </location>
</feature>
<organism evidence="7 8">
    <name type="scientific">Volvox africanus</name>
    <dbReference type="NCBI Taxonomy" id="51714"/>
    <lineage>
        <taxon>Eukaryota</taxon>
        <taxon>Viridiplantae</taxon>
        <taxon>Chlorophyta</taxon>
        <taxon>core chlorophytes</taxon>
        <taxon>Chlorophyceae</taxon>
        <taxon>CS clade</taxon>
        <taxon>Chlamydomonadales</taxon>
        <taxon>Volvocaceae</taxon>
        <taxon>Volvox</taxon>
    </lineage>
</organism>
<comment type="caution">
    <text evidence="4">Lacks conserved residue(s) required for the propagation of feature annotation.</text>
</comment>
<keyword evidence="4" id="KW-1015">Disulfide bond</keyword>
<keyword evidence="3" id="KW-0333">Golgi apparatus</keyword>
<dbReference type="InterPro" id="IPR004263">
    <property type="entry name" value="Exostosin"/>
</dbReference>
<dbReference type="CDD" id="cd01635">
    <property type="entry name" value="Glycosyltransferase_GTB-type"/>
    <property type="match status" value="1"/>
</dbReference>
<sequence length="699" mass="79564">MTHLPMFDLRALEGHTAAAYSHFRQDRAWTILLLIYALIICTYVHGLKPAPRFLRHVGPRCHENCTKNGNCNGDTGKCDCSFGYEGPACESRSMPACHTSQKTRSPPQYGTWSLKNCNCFRQLAQIGCPPLGDRECLYQALWNVSLACFEVDGVPPEQQTSDVPRDGFSHPSLRWYWGQPLLGREAMNETSPPKQHLLPNGMYQLPLDACPKRCNERGICGGGSPSDMQGTCICMASYKGKSCETAAQEDCYLSCSGGSRAGLPSGTCIQGFCHCPPGRWGLACTRDEYYTSNVGWKPSYASLRIFVYDLPQNVVHMRTDDGSGQTQDAMYLAEQAFLSQLLADSASSSSSSVVTQNPWEANLFMVPTWSYWYTSNTVTPVRLFRHVIQYLRTNFPYWNELGGRNHVLWAVNDRGSCDWHHLESDLHHPILVTHFGQAARLPPLHVMLNTETLEALERRRQSIRKVQQMLTDFREFNHVDLYYENMPCYRPEKDVVVVPIAPGWVYPVIHTVYGKDHQQYNRSMSRPYTFFFSGGIRTEMMYSQGVRQAIAKMQQERSTWNRPDFLIRTAGFPRASMMQSKFCLAPSGWGWGIRLVEAMAAGCVPVIVQDGIYQYLWDVVPYDEFAVRVSRRSLHRLPQILDAITPEQLEALQAGLTRWHRAFLYGTVHPDGLAYNFTLQSLRRRLTNMWSAHYRRSLN</sequence>
<feature type="domain" description="EGF-like" evidence="6">
    <location>
        <begin position="57"/>
        <end position="90"/>
    </location>
</feature>
<keyword evidence="5" id="KW-1133">Transmembrane helix</keyword>
<dbReference type="PANTHER" id="PTHR11062">
    <property type="entry name" value="EXOSTOSIN HEPARAN SULFATE GLYCOSYLTRANSFERASE -RELATED"/>
    <property type="match status" value="1"/>
</dbReference>
<evidence type="ECO:0000256" key="1">
    <source>
        <dbReference type="ARBA" id="ARBA00004323"/>
    </source>
</evidence>
<comment type="similarity">
    <text evidence="2">Belongs to the glycosyltransferase 47 family.</text>
</comment>
<dbReference type="PROSITE" id="PS01186">
    <property type="entry name" value="EGF_2"/>
    <property type="match status" value="1"/>
</dbReference>
<dbReference type="PANTHER" id="PTHR11062:SF376">
    <property type="entry name" value="EXOSTOSIN FAMILY PROTEIN"/>
    <property type="match status" value="1"/>
</dbReference>
<evidence type="ECO:0000256" key="3">
    <source>
        <dbReference type="ARBA" id="ARBA00023034"/>
    </source>
</evidence>
<dbReference type="PROSITE" id="PS50026">
    <property type="entry name" value="EGF_3"/>
    <property type="match status" value="2"/>
</dbReference>
<evidence type="ECO:0000256" key="5">
    <source>
        <dbReference type="SAM" id="Phobius"/>
    </source>
</evidence>
<reference evidence="7 8" key="1">
    <citation type="journal article" date="2023" name="IScience">
        <title>Expanded male sex-determining region conserved during the evolution of homothallism in the green alga Volvox.</title>
        <authorList>
            <person name="Yamamoto K."/>
            <person name="Matsuzaki R."/>
            <person name="Mahakham W."/>
            <person name="Heman W."/>
            <person name="Sekimoto H."/>
            <person name="Kawachi M."/>
            <person name="Minakuchi Y."/>
            <person name="Toyoda A."/>
            <person name="Nozaki H."/>
        </authorList>
    </citation>
    <scope>NUCLEOTIDE SEQUENCE [LARGE SCALE GENOMIC DNA]</scope>
    <source>
        <strain evidence="7 8">NIES-4468</strain>
    </source>
</reference>